<evidence type="ECO:0000259" key="7">
    <source>
        <dbReference type="PROSITE" id="PS50049"/>
    </source>
</evidence>
<dbReference type="GO" id="GO:0006955">
    <property type="term" value="P:immune response"/>
    <property type="evidence" value="ECO:0007669"/>
    <property type="project" value="InterPro"/>
</dbReference>
<feature type="domain" description="THD" evidence="7">
    <location>
        <begin position="105"/>
        <end position="247"/>
    </location>
</feature>
<dbReference type="EMBL" id="CAKXAJ010025571">
    <property type="protein sequence ID" value="CAH2241084.1"/>
    <property type="molecule type" value="Genomic_DNA"/>
</dbReference>
<keyword evidence="4" id="KW-0964">Secreted</keyword>
<evidence type="ECO:0000313" key="9">
    <source>
        <dbReference type="Proteomes" id="UP000838756"/>
    </source>
</evidence>
<dbReference type="InterPro" id="IPR008983">
    <property type="entry name" value="Tumour_necrosis_fac-like_dom"/>
</dbReference>
<organism evidence="8 9">
    <name type="scientific">Pararge aegeria aegeria</name>
    <dbReference type="NCBI Taxonomy" id="348720"/>
    <lineage>
        <taxon>Eukaryota</taxon>
        <taxon>Metazoa</taxon>
        <taxon>Ecdysozoa</taxon>
        <taxon>Arthropoda</taxon>
        <taxon>Hexapoda</taxon>
        <taxon>Insecta</taxon>
        <taxon>Pterygota</taxon>
        <taxon>Neoptera</taxon>
        <taxon>Endopterygota</taxon>
        <taxon>Lepidoptera</taxon>
        <taxon>Glossata</taxon>
        <taxon>Ditrysia</taxon>
        <taxon>Papilionoidea</taxon>
        <taxon>Nymphalidae</taxon>
        <taxon>Satyrinae</taxon>
        <taxon>Satyrini</taxon>
        <taxon>Parargina</taxon>
        <taxon>Pararge</taxon>
    </lineage>
</organism>
<dbReference type="InterPro" id="IPR051748">
    <property type="entry name" value="TNF_Ligand_Superfamily"/>
</dbReference>
<evidence type="ECO:0000256" key="2">
    <source>
        <dbReference type="ARBA" id="ARBA00008670"/>
    </source>
</evidence>
<evidence type="ECO:0000256" key="6">
    <source>
        <dbReference type="ARBA" id="ARBA00023180"/>
    </source>
</evidence>
<keyword evidence="6" id="KW-0325">Glycoprotein</keyword>
<accession>A0A8S4RUN7</accession>
<evidence type="ECO:0000256" key="3">
    <source>
        <dbReference type="ARBA" id="ARBA00022514"/>
    </source>
</evidence>
<proteinExistence type="inferred from homology"/>
<gene>
    <name evidence="8" type="primary">jg13142</name>
    <name evidence="8" type="ORF">PAEG_LOCUS17549</name>
</gene>
<comment type="subcellular location">
    <subcellularLocation>
        <location evidence="1">Secreted</location>
    </subcellularLocation>
</comment>
<sequence>MWNLDRSVVGESSAGISLMNAACPLEEALRVTDAGNPSPIGDKSSGWKGVEVREGRDFIRNEIPPKRYYVEDLGEDMLLVDSSKKNPSQEKVPTYDLPLFQKEPAVIHFNGAIQELNIGTQSIIGPWVRDTEVSSKDSESKIELNPNYFTIKESGLYFIYAQVVYLTHAPNCYFIWARQPGKEPRLVTTCATGDDSSNRPHSKAQISCSVHTITRLLKGDTVNMSQREQNRTLWLRPGYSYFGFIKLSS</sequence>
<evidence type="ECO:0000256" key="4">
    <source>
        <dbReference type="ARBA" id="ARBA00022525"/>
    </source>
</evidence>
<dbReference type="GO" id="GO:0005164">
    <property type="term" value="F:tumor necrosis factor receptor binding"/>
    <property type="evidence" value="ECO:0007669"/>
    <property type="project" value="InterPro"/>
</dbReference>
<dbReference type="PANTHER" id="PTHR15151:SF24">
    <property type="entry name" value="A PROLIFERATION-INDUCING LIGAND-LIKE PROTEIN-RELATED"/>
    <property type="match status" value="1"/>
</dbReference>
<comment type="similarity">
    <text evidence="2">Belongs to the tumor necrosis factor family.</text>
</comment>
<keyword evidence="9" id="KW-1185">Reference proteome</keyword>
<name>A0A8S4RUN7_9NEOP</name>
<evidence type="ECO:0000256" key="5">
    <source>
        <dbReference type="ARBA" id="ARBA00023157"/>
    </source>
</evidence>
<dbReference type="PROSITE" id="PS50049">
    <property type="entry name" value="THD_2"/>
    <property type="match status" value="1"/>
</dbReference>
<dbReference type="Gene3D" id="2.60.120.40">
    <property type="match status" value="1"/>
</dbReference>
<dbReference type="GO" id="GO:0016020">
    <property type="term" value="C:membrane"/>
    <property type="evidence" value="ECO:0007669"/>
    <property type="project" value="InterPro"/>
</dbReference>
<dbReference type="GO" id="GO:0005125">
    <property type="term" value="F:cytokine activity"/>
    <property type="evidence" value="ECO:0007669"/>
    <property type="project" value="UniProtKB-KW"/>
</dbReference>
<protein>
    <submittedName>
        <fullName evidence="8">Jg13142 protein</fullName>
    </submittedName>
</protein>
<dbReference type="AlphaFoldDB" id="A0A8S4RUN7"/>
<dbReference type="Proteomes" id="UP000838756">
    <property type="component" value="Unassembled WGS sequence"/>
</dbReference>
<reference evidence="8" key="1">
    <citation type="submission" date="2022-03" db="EMBL/GenBank/DDBJ databases">
        <authorList>
            <person name="Lindestad O."/>
        </authorList>
    </citation>
    <scope>NUCLEOTIDE SEQUENCE</scope>
</reference>
<dbReference type="InterPro" id="IPR006052">
    <property type="entry name" value="TNF_dom"/>
</dbReference>
<dbReference type="PANTHER" id="PTHR15151">
    <property type="entry name" value="PROTEIN EIGER"/>
    <property type="match status" value="1"/>
</dbReference>
<evidence type="ECO:0000313" key="8">
    <source>
        <dbReference type="EMBL" id="CAH2241084.1"/>
    </source>
</evidence>
<dbReference type="Pfam" id="PF00229">
    <property type="entry name" value="TNF"/>
    <property type="match status" value="1"/>
</dbReference>
<dbReference type="SUPFAM" id="SSF49842">
    <property type="entry name" value="TNF-like"/>
    <property type="match status" value="1"/>
</dbReference>
<keyword evidence="5" id="KW-1015">Disulfide bond</keyword>
<keyword evidence="3" id="KW-0202">Cytokine</keyword>
<dbReference type="OrthoDB" id="5947373at2759"/>
<comment type="caution">
    <text evidence="8">The sequence shown here is derived from an EMBL/GenBank/DDBJ whole genome shotgun (WGS) entry which is preliminary data.</text>
</comment>
<evidence type="ECO:0000256" key="1">
    <source>
        <dbReference type="ARBA" id="ARBA00004613"/>
    </source>
</evidence>
<dbReference type="GO" id="GO:0005615">
    <property type="term" value="C:extracellular space"/>
    <property type="evidence" value="ECO:0007669"/>
    <property type="project" value="UniProtKB-KW"/>
</dbReference>